<reference evidence="1 2" key="1">
    <citation type="journal article" date="2011" name="PLoS Pathog.">
        <title>Dynamic evolution of pathogenicity revealed by sequencing and comparative genomics of 19 Pseudomonas syringae isolates.</title>
        <authorList>
            <person name="Baltrus D.A."/>
            <person name="Nishimura M.T."/>
            <person name="Romanchuk A."/>
            <person name="Chang J.H."/>
            <person name="Mukhtar M.S."/>
            <person name="Cherkis K."/>
            <person name="Roach J."/>
            <person name="Grant S.R."/>
            <person name="Jones C.D."/>
            <person name="Dangl J.L."/>
        </authorList>
    </citation>
    <scope>NUCLEOTIDE SEQUENCE [LARGE SCALE GENOMIC DNA]</scope>
    <source>
        <strain evidence="1 2">301020</strain>
    </source>
</reference>
<dbReference type="AlphaFoldDB" id="A0A656GL96"/>
<organism evidence="1 2">
    <name type="scientific">Pseudomonas amygdali pv. mori str. 301020</name>
    <dbReference type="NCBI Taxonomy" id="629261"/>
    <lineage>
        <taxon>Bacteria</taxon>
        <taxon>Pseudomonadati</taxon>
        <taxon>Pseudomonadota</taxon>
        <taxon>Gammaproteobacteria</taxon>
        <taxon>Pseudomonadales</taxon>
        <taxon>Pseudomonadaceae</taxon>
        <taxon>Pseudomonas</taxon>
        <taxon>Pseudomonas amygdali</taxon>
    </lineage>
</organism>
<evidence type="ECO:0000313" key="2">
    <source>
        <dbReference type="Proteomes" id="UP000003465"/>
    </source>
</evidence>
<feature type="non-terminal residue" evidence="1">
    <location>
        <position position="1"/>
    </location>
</feature>
<accession>A0A656GL96</accession>
<gene>
    <name evidence="1" type="ORF">PSYMO_36108</name>
</gene>
<proteinExistence type="predicted"/>
<name>A0A656GL96_PSEA0</name>
<comment type="caution">
    <text evidence="1">The sequence shown here is derived from an EMBL/GenBank/DDBJ whole genome shotgun (WGS) entry which is preliminary data.</text>
</comment>
<dbReference type="Gene3D" id="3.40.50.300">
    <property type="entry name" value="P-loop containing nucleotide triphosphate hydrolases"/>
    <property type="match status" value="1"/>
</dbReference>
<dbReference type="Proteomes" id="UP000003465">
    <property type="component" value="Unassembled WGS sequence"/>
</dbReference>
<evidence type="ECO:0000313" key="1">
    <source>
        <dbReference type="EMBL" id="EGH26593.1"/>
    </source>
</evidence>
<sequence length="47" mass="5671">TKMWRKLGAWFWLATQNMDDFPPSTAPMLNMIEWWICLNMPPDEVEK</sequence>
<dbReference type="EMBL" id="AEAG01002549">
    <property type="protein sequence ID" value="EGH26593.1"/>
    <property type="molecule type" value="Genomic_DNA"/>
</dbReference>
<protein>
    <submittedName>
        <fullName evidence="1">Uncharacterized protein</fullName>
    </submittedName>
</protein>
<dbReference type="InterPro" id="IPR027417">
    <property type="entry name" value="P-loop_NTPase"/>
</dbReference>
<feature type="non-terminal residue" evidence="1">
    <location>
        <position position="47"/>
    </location>
</feature>